<gene>
    <name evidence="7" type="ORF">XD73_0879</name>
</gene>
<reference evidence="7 8" key="1">
    <citation type="journal article" date="2015" name="MBio">
        <title>Genome-Resolved Metagenomic Analysis Reveals Roles for Candidate Phyla and Other Microbial Community Members in Biogeochemical Transformations in Oil Reservoirs.</title>
        <authorList>
            <person name="Hu P."/>
            <person name="Tom L."/>
            <person name="Singh A."/>
            <person name="Thomas B.C."/>
            <person name="Baker B.J."/>
            <person name="Piceno Y.M."/>
            <person name="Andersen G.L."/>
            <person name="Banfield J.F."/>
        </authorList>
    </citation>
    <scope>NUCLEOTIDE SEQUENCE [LARGE SCALE GENOMIC DNA]</scope>
    <source>
        <strain evidence="7">46_16</strain>
    </source>
</reference>
<evidence type="ECO:0000256" key="4">
    <source>
        <dbReference type="ARBA" id="ARBA00023157"/>
    </source>
</evidence>
<dbReference type="GO" id="GO:0015035">
    <property type="term" value="F:protein-disulfide reductase activity"/>
    <property type="evidence" value="ECO:0007669"/>
    <property type="project" value="TreeGrafter"/>
</dbReference>
<dbReference type="AlphaFoldDB" id="A0A101FXE3"/>
<feature type="domain" description="Thioredoxin" evidence="6">
    <location>
        <begin position="1"/>
        <end position="112"/>
    </location>
</feature>
<dbReference type="PANTHER" id="PTHR45663">
    <property type="entry name" value="GEO12009P1"/>
    <property type="match status" value="1"/>
</dbReference>
<accession>A0A101FXE3</accession>
<comment type="caution">
    <text evidence="7">The sequence shown here is derived from an EMBL/GenBank/DDBJ whole genome shotgun (WGS) entry which is preliminary data.</text>
</comment>
<evidence type="ECO:0000256" key="5">
    <source>
        <dbReference type="ARBA" id="ARBA00023284"/>
    </source>
</evidence>
<dbReference type="SUPFAM" id="SSF52833">
    <property type="entry name" value="Thioredoxin-like"/>
    <property type="match status" value="1"/>
</dbReference>
<dbReference type="InterPro" id="IPR036249">
    <property type="entry name" value="Thioredoxin-like_sf"/>
</dbReference>
<name>A0A101FXE3_9CHLR</name>
<sequence>MVSDFIVHVDESDFEYEVLQYSTQVPVVVDFWATWCVPCRVLGPRLETLARKGEGSFRLAKVNVDENARLTRQYKVRNIPAVKAFVDGRLVSEFSGVLEEDQLRDFVTRLAPEPEELIYEKGESLLILGDFAGAEEAFRE</sequence>
<dbReference type="Pfam" id="PF00085">
    <property type="entry name" value="Thioredoxin"/>
    <property type="match status" value="1"/>
</dbReference>
<dbReference type="Gene3D" id="3.40.30.10">
    <property type="entry name" value="Glutaredoxin"/>
    <property type="match status" value="1"/>
</dbReference>
<comment type="similarity">
    <text evidence="1">Belongs to the thioredoxin family.</text>
</comment>
<dbReference type="EMBL" id="LGFU01000050">
    <property type="protein sequence ID" value="KUK46239.1"/>
    <property type="molecule type" value="Genomic_DNA"/>
</dbReference>
<dbReference type="PROSITE" id="PS51352">
    <property type="entry name" value="THIOREDOXIN_2"/>
    <property type="match status" value="1"/>
</dbReference>
<dbReference type="GO" id="GO:0005737">
    <property type="term" value="C:cytoplasm"/>
    <property type="evidence" value="ECO:0007669"/>
    <property type="project" value="TreeGrafter"/>
</dbReference>
<keyword evidence="4" id="KW-1015">Disulfide bond</keyword>
<evidence type="ECO:0000256" key="2">
    <source>
        <dbReference type="ARBA" id="ARBA00022448"/>
    </source>
</evidence>
<dbReference type="InterPro" id="IPR017937">
    <property type="entry name" value="Thioredoxin_CS"/>
</dbReference>
<keyword evidence="5" id="KW-0676">Redox-active center</keyword>
<dbReference type="CDD" id="cd02956">
    <property type="entry name" value="ybbN"/>
    <property type="match status" value="1"/>
</dbReference>
<proteinExistence type="inferred from homology"/>
<dbReference type="FunFam" id="3.40.30.10:FF:000001">
    <property type="entry name" value="Thioredoxin"/>
    <property type="match status" value="1"/>
</dbReference>
<evidence type="ECO:0000313" key="8">
    <source>
        <dbReference type="Proteomes" id="UP000064249"/>
    </source>
</evidence>
<evidence type="ECO:0000256" key="1">
    <source>
        <dbReference type="ARBA" id="ARBA00008987"/>
    </source>
</evidence>
<evidence type="ECO:0000313" key="7">
    <source>
        <dbReference type="EMBL" id="KUK46239.1"/>
    </source>
</evidence>
<dbReference type="PANTHER" id="PTHR45663:SF11">
    <property type="entry name" value="GEO12009P1"/>
    <property type="match status" value="1"/>
</dbReference>
<evidence type="ECO:0000259" key="6">
    <source>
        <dbReference type="PROSITE" id="PS51352"/>
    </source>
</evidence>
<dbReference type="Proteomes" id="UP000064249">
    <property type="component" value="Unassembled WGS sequence"/>
</dbReference>
<organism evidence="7 8">
    <name type="scientific">Anaerolinea thermophila</name>
    <dbReference type="NCBI Taxonomy" id="167964"/>
    <lineage>
        <taxon>Bacteria</taxon>
        <taxon>Bacillati</taxon>
        <taxon>Chloroflexota</taxon>
        <taxon>Anaerolineae</taxon>
        <taxon>Anaerolineales</taxon>
        <taxon>Anaerolineaceae</taxon>
        <taxon>Anaerolinea</taxon>
    </lineage>
</organism>
<evidence type="ECO:0000256" key="3">
    <source>
        <dbReference type="ARBA" id="ARBA00022982"/>
    </source>
</evidence>
<dbReference type="InterPro" id="IPR013766">
    <property type="entry name" value="Thioredoxin_domain"/>
</dbReference>
<protein>
    <submittedName>
        <fullName evidence="7">Putative thioredoxin</fullName>
    </submittedName>
</protein>
<keyword evidence="2" id="KW-0813">Transport</keyword>
<keyword evidence="3" id="KW-0249">Electron transport</keyword>
<feature type="non-terminal residue" evidence="7">
    <location>
        <position position="140"/>
    </location>
</feature>
<dbReference type="PROSITE" id="PS00194">
    <property type="entry name" value="THIOREDOXIN_1"/>
    <property type="match status" value="1"/>
</dbReference>